<dbReference type="GO" id="GO:0006355">
    <property type="term" value="P:regulation of DNA-templated transcription"/>
    <property type="evidence" value="ECO:0007669"/>
    <property type="project" value="InterPro"/>
</dbReference>
<dbReference type="Pfam" id="PF00196">
    <property type="entry name" value="GerE"/>
    <property type="match status" value="1"/>
</dbReference>
<reference evidence="2" key="1">
    <citation type="submission" date="2021-02" db="EMBL/GenBank/DDBJ databases">
        <title>Draft genome sequence of Microbispora sp. RL4-1S isolated from rice leaves in Thailand.</title>
        <authorList>
            <person name="Muangham S."/>
            <person name="Duangmal K."/>
        </authorList>
    </citation>
    <scope>NUCLEOTIDE SEQUENCE</scope>
    <source>
        <strain evidence="2">RL4-1S</strain>
    </source>
</reference>
<dbReference type="AlphaFoldDB" id="A0A940WNI7"/>
<dbReference type="Gene3D" id="1.10.10.10">
    <property type="entry name" value="Winged helix-like DNA-binding domain superfamily/Winged helix DNA-binding domain"/>
    <property type="match status" value="2"/>
</dbReference>
<dbReference type="Proteomes" id="UP000674234">
    <property type="component" value="Unassembled WGS sequence"/>
</dbReference>
<sequence length="331" mass="36734">MLGALGISEFDERVYRALLDQGERTVTEIAAWAGAPPSRTRHAMTRLMALGLVRRVATGRYQPVRPQDAVPALINRRRLEMEAAFTQAGGAVDDLAQVYRAARLRTDPSDMVEVLSGRDAVNRRVEELTRSVTTHMWVLDRPPYLWANGQPDTNETEIATTLGMIRRGVEIRSVYCPESMHRPGRFETVRRLAAIGEQARMLPSLPFKLRIMDQRVALVPLVGGVYDSLAVVHPSGLLDALMELFDAYWERAEPLAGAAAAHGDQPDDERPSEEDLLLLRMLKAGLKDQAIARQLGVSARTATRRISTIMTRMGAETRFQAGVEAAARGWL</sequence>
<dbReference type="SMART" id="SM00421">
    <property type="entry name" value="HTH_LUXR"/>
    <property type="match status" value="1"/>
</dbReference>
<dbReference type="PANTHER" id="PTHR34293">
    <property type="entry name" value="HTH-TYPE TRANSCRIPTIONAL REGULATOR TRMBL2"/>
    <property type="match status" value="1"/>
</dbReference>
<protein>
    <submittedName>
        <fullName evidence="2">Helix-turn-helix transcriptional regulator</fullName>
    </submittedName>
</protein>
<dbReference type="RefSeq" id="WP_210155261.1">
    <property type="nucleotide sequence ID" value="NZ_JAFCNB010000004.1"/>
</dbReference>
<dbReference type="SUPFAM" id="SSF46785">
    <property type="entry name" value="Winged helix' DNA-binding domain"/>
    <property type="match status" value="1"/>
</dbReference>
<dbReference type="SUPFAM" id="SSF46894">
    <property type="entry name" value="C-terminal effector domain of the bipartite response regulators"/>
    <property type="match status" value="1"/>
</dbReference>
<evidence type="ECO:0000259" key="1">
    <source>
        <dbReference type="SMART" id="SM00421"/>
    </source>
</evidence>
<accession>A0A940WNI7</accession>
<dbReference type="InterPro" id="IPR000792">
    <property type="entry name" value="Tscrpt_reg_LuxR_C"/>
</dbReference>
<dbReference type="EMBL" id="JAFCNB010000004">
    <property type="protein sequence ID" value="MBP2703944.1"/>
    <property type="molecule type" value="Genomic_DNA"/>
</dbReference>
<dbReference type="InterPro" id="IPR051797">
    <property type="entry name" value="TrmB-like"/>
</dbReference>
<proteinExistence type="predicted"/>
<dbReference type="InterPro" id="IPR002831">
    <property type="entry name" value="Tscrpt_reg_TrmB_N"/>
</dbReference>
<comment type="caution">
    <text evidence="2">The sequence shown here is derived from an EMBL/GenBank/DDBJ whole genome shotgun (WGS) entry which is preliminary data.</text>
</comment>
<dbReference type="InterPro" id="IPR036388">
    <property type="entry name" value="WH-like_DNA-bd_sf"/>
</dbReference>
<keyword evidence="3" id="KW-1185">Reference proteome</keyword>
<feature type="domain" description="HTH luxR-type" evidence="1">
    <location>
        <begin position="268"/>
        <end position="325"/>
    </location>
</feature>
<dbReference type="PANTHER" id="PTHR34293:SF1">
    <property type="entry name" value="HTH-TYPE TRANSCRIPTIONAL REGULATOR TRMBL2"/>
    <property type="match status" value="1"/>
</dbReference>
<evidence type="ECO:0000313" key="3">
    <source>
        <dbReference type="Proteomes" id="UP000674234"/>
    </source>
</evidence>
<dbReference type="Pfam" id="PF01978">
    <property type="entry name" value="TrmB"/>
    <property type="match status" value="1"/>
</dbReference>
<gene>
    <name evidence="2" type="ORF">JOL79_09000</name>
</gene>
<dbReference type="GO" id="GO:0003677">
    <property type="term" value="F:DNA binding"/>
    <property type="evidence" value="ECO:0007669"/>
    <property type="project" value="InterPro"/>
</dbReference>
<dbReference type="InterPro" id="IPR036390">
    <property type="entry name" value="WH_DNA-bd_sf"/>
</dbReference>
<name>A0A940WNI7_9ACTN</name>
<organism evidence="2 3">
    <name type="scientific">Microbispora oryzae</name>
    <dbReference type="NCBI Taxonomy" id="2806554"/>
    <lineage>
        <taxon>Bacteria</taxon>
        <taxon>Bacillati</taxon>
        <taxon>Actinomycetota</taxon>
        <taxon>Actinomycetes</taxon>
        <taxon>Streptosporangiales</taxon>
        <taxon>Streptosporangiaceae</taxon>
        <taxon>Microbispora</taxon>
    </lineage>
</organism>
<dbReference type="InterPro" id="IPR016032">
    <property type="entry name" value="Sig_transdc_resp-reg_C-effctor"/>
</dbReference>
<evidence type="ECO:0000313" key="2">
    <source>
        <dbReference type="EMBL" id="MBP2703944.1"/>
    </source>
</evidence>